<evidence type="ECO:0000313" key="4">
    <source>
        <dbReference type="Proteomes" id="UP001652680"/>
    </source>
</evidence>
<organism evidence="3 4">
    <name type="scientific">Drosophila rhopaloa</name>
    <name type="common">Fruit fly</name>
    <dbReference type="NCBI Taxonomy" id="1041015"/>
    <lineage>
        <taxon>Eukaryota</taxon>
        <taxon>Metazoa</taxon>
        <taxon>Ecdysozoa</taxon>
        <taxon>Arthropoda</taxon>
        <taxon>Hexapoda</taxon>
        <taxon>Insecta</taxon>
        <taxon>Pterygota</taxon>
        <taxon>Neoptera</taxon>
        <taxon>Endopterygota</taxon>
        <taxon>Diptera</taxon>
        <taxon>Brachycera</taxon>
        <taxon>Muscomorpha</taxon>
        <taxon>Ephydroidea</taxon>
        <taxon>Drosophilidae</taxon>
        <taxon>Drosophila</taxon>
        <taxon>Sophophora</taxon>
    </lineage>
</organism>
<keyword evidence="2" id="KW-0732">Signal</keyword>
<evidence type="ECO:0000256" key="1">
    <source>
        <dbReference type="SAM" id="MobiDB-lite"/>
    </source>
</evidence>
<feature type="region of interest" description="Disordered" evidence="1">
    <location>
        <begin position="76"/>
        <end position="110"/>
    </location>
</feature>
<evidence type="ECO:0000256" key="2">
    <source>
        <dbReference type="SAM" id="SignalP"/>
    </source>
</evidence>
<evidence type="ECO:0008006" key="5">
    <source>
        <dbReference type="Google" id="ProtNLM"/>
    </source>
</evidence>
<proteinExistence type="predicted"/>
<name>A0ABM5HP13_DRORH</name>
<reference evidence="4" key="1">
    <citation type="journal article" date="2021" name="Elife">
        <title>Highly contiguous assemblies of 101 drosophilid genomes.</title>
        <authorList>
            <person name="Kim B.Y."/>
            <person name="Wang J.R."/>
            <person name="Miller D.E."/>
            <person name="Barmina O."/>
            <person name="Delaney E."/>
            <person name="Thompson A."/>
            <person name="Comeault A.A."/>
            <person name="Peede D."/>
            <person name="D'Agostino E.R."/>
            <person name="Pelaez J."/>
            <person name="Aguilar J.M."/>
            <person name="Haji D."/>
            <person name="Matsunaga T."/>
            <person name="Armstrong E.E."/>
            <person name="Zych M."/>
            <person name="Ogawa Y."/>
            <person name="Stamenkovic-Radak M."/>
            <person name="Jelic M."/>
            <person name="Veselinovic M.S."/>
            <person name="Tanaskovic M."/>
            <person name="Eric P."/>
            <person name="Gao J.J."/>
            <person name="Katoh T.K."/>
            <person name="Toda M.J."/>
            <person name="Watabe H."/>
            <person name="Watada M."/>
            <person name="Davis J.S."/>
            <person name="Moyle L.C."/>
            <person name="Manoli G."/>
            <person name="Bertolini E."/>
            <person name="Kostal V."/>
            <person name="Hawley R.S."/>
            <person name="Takahashi A."/>
            <person name="Jones C.D."/>
            <person name="Price D.K."/>
            <person name="Whiteman N."/>
            <person name="Kopp A."/>
            <person name="Matute D.R."/>
            <person name="Petrov D.A."/>
        </authorList>
    </citation>
    <scope>NUCLEOTIDE SEQUENCE [LARGE SCALE GENOMIC DNA]</scope>
</reference>
<feature type="chain" id="PRO_5046803962" description="Pancreatic trypsin inhibitor" evidence="2">
    <location>
        <begin position="20"/>
        <end position="160"/>
    </location>
</feature>
<feature type="compositionally biased region" description="Basic residues" evidence="1">
    <location>
        <begin position="95"/>
        <end position="105"/>
    </location>
</feature>
<dbReference type="EnsemblMetazoa" id="XM_017127694.2">
    <property type="protein sequence ID" value="XP_016983183.2"/>
    <property type="gene ID" value="LOC108047496"/>
</dbReference>
<protein>
    <recommendedName>
        <fullName evidence="5">Pancreatic trypsin inhibitor</fullName>
    </recommendedName>
</protein>
<feature type="signal peptide" evidence="2">
    <location>
        <begin position="1"/>
        <end position="19"/>
    </location>
</feature>
<evidence type="ECO:0000313" key="3">
    <source>
        <dbReference type="EnsemblMetazoa" id="XP_016983183.2"/>
    </source>
</evidence>
<dbReference type="RefSeq" id="XP_016983183.2">
    <property type="nucleotide sequence ID" value="XM_017127694.2"/>
</dbReference>
<dbReference type="Proteomes" id="UP001652680">
    <property type="component" value="Unassembled WGS sequence"/>
</dbReference>
<keyword evidence="4" id="KW-1185">Reference proteome</keyword>
<dbReference type="GeneID" id="108047496"/>
<accession>A0ABM5HP13</accession>
<reference evidence="3" key="2">
    <citation type="submission" date="2025-05" db="UniProtKB">
        <authorList>
            <consortium name="EnsemblMetazoa"/>
        </authorList>
    </citation>
    <scope>IDENTIFICATION</scope>
</reference>
<sequence length="160" mass="18312">MRNIAGVFLIITLLINVQSLKKRSGVNYCTIGVVLMRYRVMCDPLRSLWVLRNGKCKEALHCIDGYSKKECQKNCLKKPKPKPTPKPNPEPNLKPKLKSNPKPKPLKSTPITTCATTVAEIKTSTKQFETSRGIDLSSTRETRRPRRTRRTRVYTIREIC</sequence>
<feature type="region of interest" description="Disordered" evidence="1">
    <location>
        <begin position="126"/>
        <end position="149"/>
    </location>
</feature>